<dbReference type="AlphaFoldDB" id="A0A553IFQ3"/>
<dbReference type="Proteomes" id="UP000319160">
    <property type="component" value="Unassembled WGS sequence"/>
</dbReference>
<evidence type="ECO:0000256" key="1">
    <source>
        <dbReference type="SAM" id="MobiDB-lite"/>
    </source>
</evidence>
<feature type="compositionally biased region" description="Basic and acidic residues" evidence="1">
    <location>
        <begin position="111"/>
        <end position="127"/>
    </location>
</feature>
<sequence>MTVNINVFWGSSDSDTYRSQTPPTRGFLQNSPKWDSLFDFSESIDPQSSLALLQGPLPSCTYEPDDDWLVEFRRLQDVHSRAQAVGASTTLYHTSPCQPDVSDRPSQPQRRSQDKFPKIDGRGVEGNRCRTYQPTHQPTHQPTSTHAGVECDIHFPRYLDEQACVRDESGCATTPSLTRGYSTPSQSPQLYDWNLTPTPLGDNDVQKAMKGLKEFERNLQADTKRRISQIEQSRPG</sequence>
<gene>
    <name evidence="2" type="ORF">FHL15_000369</name>
</gene>
<proteinExistence type="predicted"/>
<evidence type="ECO:0000313" key="2">
    <source>
        <dbReference type="EMBL" id="TRX99027.1"/>
    </source>
</evidence>
<keyword evidence="3" id="KW-1185">Reference proteome</keyword>
<feature type="region of interest" description="Disordered" evidence="1">
    <location>
        <begin position="89"/>
        <end position="127"/>
    </location>
</feature>
<evidence type="ECO:0000313" key="3">
    <source>
        <dbReference type="Proteomes" id="UP000319160"/>
    </source>
</evidence>
<reference evidence="3" key="1">
    <citation type="submission" date="2019-06" db="EMBL/GenBank/DDBJ databases">
        <title>Draft genome sequence of the griseofulvin-producing fungus Xylaria cubensis strain G536.</title>
        <authorList>
            <person name="Mead M.E."/>
            <person name="Raja H.A."/>
            <person name="Steenwyk J.L."/>
            <person name="Knowles S.L."/>
            <person name="Oberlies N.H."/>
            <person name="Rokas A."/>
        </authorList>
    </citation>
    <scope>NUCLEOTIDE SEQUENCE [LARGE SCALE GENOMIC DNA]</scope>
    <source>
        <strain evidence="3">G536</strain>
    </source>
</reference>
<accession>A0A553IFQ3</accession>
<comment type="caution">
    <text evidence="2">The sequence shown here is derived from an EMBL/GenBank/DDBJ whole genome shotgun (WGS) entry which is preliminary data.</text>
</comment>
<dbReference type="EMBL" id="VFLP01000001">
    <property type="protein sequence ID" value="TRX99027.1"/>
    <property type="molecule type" value="Genomic_DNA"/>
</dbReference>
<organism evidence="2 3">
    <name type="scientific">Xylaria flabelliformis</name>
    <dbReference type="NCBI Taxonomy" id="2512241"/>
    <lineage>
        <taxon>Eukaryota</taxon>
        <taxon>Fungi</taxon>
        <taxon>Dikarya</taxon>
        <taxon>Ascomycota</taxon>
        <taxon>Pezizomycotina</taxon>
        <taxon>Sordariomycetes</taxon>
        <taxon>Xylariomycetidae</taxon>
        <taxon>Xylariales</taxon>
        <taxon>Xylariaceae</taxon>
        <taxon>Xylaria</taxon>
    </lineage>
</organism>
<protein>
    <submittedName>
        <fullName evidence="2">Uncharacterized protein</fullName>
    </submittedName>
</protein>
<dbReference type="OrthoDB" id="4752918at2759"/>
<name>A0A553IFQ3_9PEZI</name>